<dbReference type="AlphaFoldDB" id="A0AAV9BWE9"/>
<evidence type="ECO:0000313" key="2">
    <source>
        <dbReference type="Proteomes" id="UP001179952"/>
    </source>
</evidence>
<accession>A0AAV9BWE9</accession>
<organism evidence="1 2">
    <name type="scientific">Acorus gramineus</name>
    <name type="common">Dwarf sweet flag</name>
    <dbReference type="NCBI Taxonomy" id="55184"/>
    <lineage>
        <taxon>Eukaryota</taxon>
        <taxon>Viridiplantae</taxon>
        <taxon>Streptophyta</taxon>
        <taxon>Embryophyta</taxon>
        <taxon>Tracheophyta</taxon>
        <taxon>Spermatophyta</taxon>
        <taxon>Magnoliopsida</taxon>
        <taxon>Liliopsida</taxon>
        <taxon>Acoraceae</taxon>
        <taxon>Acorus</taxon>
    </lineage>
</organism>
<dbReference type="Proteomes" id="UP001179952">
    <property type="component" value="Unassembled WGS sequence"/>
</dbReference>
<reference evidence="1" key="1">
    <citation type="journal article" date="2023" name="Nat. Commun.">
        <title>Diploid and tetraploid genomes of Acorus and the evolution of monocots.</title>
        <authorList>
            <person name="Ma L."/>
            <person name="Liu K.W."/>
            <person name="Li Z."/>
            <person name="Hsiao Y.Y."/>
            <person name="Qi Y."/>
            <person name="Fu T."/>
            <person name="Tang G.D."/>
            <person name="Zhang D."/>
            <person name="Sun W.H."/>
            <person name="Liu D.K."/>
            <person name="Li Y."/>
            <person name="Chen G.Z."/>
            <person name="Liu X.D."/>
            <person name="Liao X.Y."/>
            <person name="Jiang Y.T."/>
            <person name="Yu X."/>
            <person name="Hao Y."/>
            <person name="Huang J."/>
            <person name="Zhao X.W."/>
            <person name="Ke S."/>
            <person name="Chen Y.Y."/>
            <person name="Wu W.L."/>
            <person name="Hsu J.L."/>
            <person name="Lin Y.F."/>
            <person name="Huang M.D."/>
            <person name="Li C.Y."/>
            <person name="Huang L."/>
            <person name="Wang Z.W."/>
            <person name="Zhao X."/>
            <person name="Zhong W.Y."/>
            <person name="Peng D.H."/>
            <person name="Ahmad S."/>
            <person name="Lan S."/>
            <person name="Zhang J.S."/>
            <person name="Tsai W.C."/>
            <person name="Van de Peer Y."/>
            <person name="Liu Z.J."/>
        </authorList>
    </citation>
    <scope>NUCLEOTIDE SEQUENCE</scope>
    <source>
        <strain evidence="1">SCP</strain>
    </source>
</reference>
<name>A0AAV9BWE9_ACOGR</name>
<gene>
    <name evidence="1" type="ORF">QJS04_geneDACA004706</name>
</gene>
<protein>
    <submittedName>
        <fullName evidence="1">Uncharacterized protein</fullName>
    </submittedName>
</protein>
<evidence type="ECO:0000313" key="1">
    <source>
        <dbReference type="EMBL" id="KAK1280462.1"/>
    </source>
</evidence>
<comment type="caution">
    <text evidence="1">The sequence shown here is derived from an EMBL/GenBank/DDBJ whole genome shotgun (WGS) entry which is preliminary data.</text>
</comment>
<sequence length="81" mass="8956">MGESNKNEKKSLFSMIKNKICGSSIDEKAAKFIVSKNLEWASNSSSIQVHEAEGHRVGDPDIDVKAAKFIAEKREEWASSS</sequence>
<proteinExistence type="predicted"/>
<keyword evidence="2" id="KW-1185">Reference proteome</keyword>
<dbReference type="EMBL" id="JAUJYN010000001">
    <property type="protein sequence ID" value="KAK1280462.1"/>
    <property type="molecule type" value="Genomic_DNA"/>
</dbReference>
<reference evidence="1" key="2">
    <citation type="submission" date="2023-06" db="EMBL/GenBank/DDBJ databases">
        <authorList>
            <person name="Ma L."/>
            <person name="Liu K.-W."/>
            <person name="Li Z."/>
            <person name="Hsiao Y.-Y."/>
            <person name="Qi Y."/>
            <person name="Fu T."/>
            <person name="Tang G."/>
            <person name="Zhang D."/>
            <person name="Sun W.-H."/>
            <person name="Liu D.-K."/>
            <person name="Li Y."/>
            <person name="Chen G.-Z."/>
            <person name="Liu X.-D."/>
            <person name="Liao X.-Y."/>
            <person name="Jiang Y.-T."/>
            <person name="Yu X."/>
            <person name="Hao Y."/>
            <person name="Huang J."/>
            <person name="Zhao X.-W."/>
            <person name="Ke S."/>
            <person name="Chen Y.-Y."/>
            <person name="Wu W.-L."/>
            <person name="Hsu J.-L."/>
            <person name="Lin Y.-F."/>
            <person name="Huang M.-D."/>
            <person name="Li C.-Y."/>
            <person name="Huang L."/>
            <person name="Wang Z.-W."/>
            <person name="Zhao X."/>
            <person name="Zhong W.-Y."/>
            <person name="Peng D.-H."/>
            <person name="Ahmad S."/>
            <person name="Lan S."/>
            <person name="Zhang J.-S."/>
            <person name="Tsai W.-C."/>
            <person name="Van De Peer Y."/>
            <person name="Liu Z.-J."/>
        </authorList>
    </citation>
    <scope>NUCLEOTIDE SEQUENCE</scope>
    <source>
        <strain evidence="1">SCP</strain>
        <tissue evidence="1">Leaves</tissue>
    </source>
</reference>